<dbReference type="PRINTS" id="PR00162">
    <property type="entry name" value="RIESKE"/>
</dbReference>
<keyword evidence="18" id="KW-1015">Disulfide bond</keyword>
<evidence type="ECO:0000256" key="3">
    <source>
        <dbReference type="ARBA" id="ARBA00010651"/>
    </source>
</evidence>
<evidence type="ECO:0000256" key="11">
    <source>
        <dbReference type="ARBA" id="ARBA00022723"/>
    </source>
</evidence>
<keyword evidence="11" id="KW-0479">Metal-binding</keyword>
<evidence type="ECO:0000256" key="8">
    <source>
        <dbReference type="ARBA" id="ARBA00022475"/>
    </source>
</evidence>
<dbReference type="Gene3D" id="1.20.5.510">
    <property type="entry name" value="Single helix bin"/>
    <property type="match status" value="1"/>
</dbReference>
<dbReference type="InterPro" id="IPR005805">
    <property type="entry name" value="Rieske_Fe-S_prot_C"/>
</dbReference>
<dbReference type="EC" id="7.1.1.8" evidence="5 20"/>
<keyword evidence="16" id="KW-0411">Iron-sulfur</keyword>
<keyword evidence="9 20" id="KW-0812">Transmembrane</keyword>
<dbReference type="GO" id="GO:0005886">
    <property type="term" value="C:plasma membrane"/>
    <property type="evidence" value="ECO:0007669"/>
    <property type="project" value="UniProtKB-SubCell"/>
</dbReference>
<dbReference type="AlphaFoldDB" id="A0A450SVU8"/>
<evidence type="ECO:0000256" key="9">
    <source>
        <dbReference type="ARBA" id="ARBA00022692"/>
    </source>
</evidence>
<dbReference type="EMBL" id="CAADFD010000039">
    <property type="protein sequence ID" value="VFJ58143.1"/>
    <property type="molecule type" value="Genomic_DNA"/>
</dbReference>
<evidence type="ECO:0000313" key="24">
    <source>
        <dbReference type="EMBL" id="VFJ63902.1"/>
    </source>
</evidence>
<dbReference type="InterPro" id="IPR006311">
    <property type="entry name" value="TAT_signal"/>
</dbReference>
<keyword evidence="12" id="KW-1278">Translocase</keyword>
<protein>
    <recommendedName>
        <fullName evidence="6 20">Ubiquinol-cytochrome c reductase iron-sulfur subunit</fullName>
        <ecNumber evidence="5 20">7.1.1.8</ecNumber>
    </recommendedName>
</protein>
<evidence type="ECO:0000256" key="15">
    <source>
        <dbReference type="ARBA" id="ARBA00023004"/>
    </source>
</evidence>
<keyword evidence="15" id="KW-0408">Iron</keyword>
<comment type="catalytic activity">
    <reaction evidence="19 20">
        <text>a quinol + 2 Fe(III)-[cytochrome c](out) = a quinone + 2 Fe(II)-[cytochrome c](out) + 2 H(+)(out)</text>
        <dbReference type="Rhea" id="RHEA:11484"/>
        <dbReference type="Rhea" id="RHEA-COMP:10350"/>
        <dbReference type="Rhea" id="RHEA-COMP:14399"/>
        <dbReference type="ChEBI" id="CHEBI:15378"/>
        <dbReference type="ChEBI" id="CHEBI:24646"/>
        <dbReference type="ChEBI" id="CHEBI:29033"/>
        <dbReference type="ChEBI" id="CHEBI:29034"/>
        <dbReference type="ChEBI" id="CHEBI:132124"/>
        <dbReference type="EC" id="7.1.1.8"/>
    </reaction>
</comment>
<evidence type="ECO:0000256" key="4">
    <source>
        <dbReference type="ARBA" id="ARBA00011649"/>
    </source>
</evidence>
<sequence>MGAVFNLANMMKSDNVNQGRRRFLTATTTVIAGVGAGFVAVPFVSSWQPSARAKAIGAPVEVDISKLESGQRLTVTWRGKPVWVVRRSQDTLDALSTLDSKLRDPDSAVESQQPKYAANKYRSLKPEFLVLVGICTHLGCSPTFVKESDLHSLGPEWKGGFFCPCHGSRFDLAGRVFRGVPAPTNLVVPPHAYLNDSQVLIGVDQDSIE</sequence>
<dbReference type="InterPro" id="IPR017941">
    <property type="entry name" value="Rieske_2Fe-2S"/>
</dbReference>
<reference evidence="23" key="1">
    <citation type="submission" date="2019-02" db="EMBL/GenBank/DDBJ databases">
        <authorList>
            <person name="Gruber-Vodicka R. H."/>
            <person name="Seah K. B. B."/>
        </authorList>
    </citation>
    <scope>NUCLEOTIDE SEQUENCE</scope>
    <source>
        <strain evidence="23">BECK_BZ106</strain>
        <strain evidence="24">BECK_BZ15</strain>
    </source>
</reference>
<organism evidence="23">
    <name type="scientific">Candidatus Kentrum sp. FW</name>
    <dbReference type="NCBI Taxonomy" id="2126338"/>
    <lineage>
        <taxon>Bacteria</taxon>
        <taxon>Pseudomonadati</taxon>
        <taxon>Pseudomonadota</taxon>
        <taxon>Gammaproteobacteria</taxon>
        <taxon>Candidatus Kentrum</taxon>
    </lineage>
</organism>
<keyword evidence="10" id="KW-0001">2Fe-2S</keyword>
<evidence type="ECO:0000256" key="18">
    <source>
        <dbReference type="ARBA" id="ARBA00023157"/>
    </source>
</evidence>
<comment type="subcellular location">
    <subcellularLocation>
        <location evidence="2">Cell membrane</location>
        <topology evidence="2">Single-pass membrane protein</topology>
    </subcellularLocation>
</comment>
<name>A0A450SVU8_9GAMM</name>
<keyword evidence="8" id="KW-1003">Cell membrane</keyword>
<dbReference type="InterPro" id="IPR014349">
    <property type="entry name" value="Rieske_Fe-S_prot"/>
</dbReference>
<dbReference type="Pfam" id="PF10399">
    <property type="entry name" value="UCR_Fe-S_N"/>
    <property type="match status" value="1"/>
</dbReference>
<keyword evidence="13 20" id="KW-0249">Electron transport</keyword>
<dbReference type="PROSITE" id="PS51318">
    <property type="entry name" value="TAT"/>
    <property type="match status" value="1"/>
</dbReference>
<evidence type="ECO:0000256" key="20">
    <source>
        <dbReference type="RuleBase" id="RU004494"/>
    </source>
</evidence>
<evidence type="ECO:0000256" key="21">
    <source>
        <dbReference type="RuleBase" id="RU004497"/>
    </source>
</evidence>
<gene>
    <name evidence="24" type="ORF">BECKFW1821A_GA0114235_11594</name>
    <name evidence="23" type="ORF">BECKFW1821B_GA0114236_103923</name>
</gene>
<feature type="domain" description="Rieske" evidence="22">
    <location>
        <begin position="95"/>
        <end position="200"/>
    </location>
</feature>
<keyword evidence="17 20" id="KW-0472">Membrane</keyword>
<comment type="similarity">
    <text evidence="3">Belongs to the Rieske iron-sulfur protein family.</text>
</comment>
<keyword evidence="14 20" id="KW-1133">Transmembrane helix</keyword>
<evidence type="ECO:0000256" key="6">
    <source>
        <dbReference type="ARBA" id="ARBA00019816"/>
    </source>
</evidence>
<evidence type="ECO:0000256" key="14">
    <source>
        <dbReference type="ARBA" id="ARBA00022989"/>
    </source>
</evidence>
<evidence type="ECO:0000259" key="22">
    <source>
        <dbReference type="PROSITE" id="PS51296"/>
    </source>
</evidence>
<evidence type="ECO:0000313" key="23">
    <source>
        <dbReference type="EMBL" id="VFJ58143.1"/>
    </source>
</evidence>
<dbReference type="Pfam" id="PF00355">
    <property type="entry name" value="Rieske"/>
    <property type="match status" value="1"/>
</dbReference>
<comment type="miscellaneous">
    <text evidence="20">The Rieske protein is a high potential 2Fe-2S protein.</text>
</comment>
<evidence type="ECO:0000256" key="12">
    <source>
        <dbReference type="ARBA" id="ARBA00022967"/>
    </source>
</evidence>
<dbReference type="EMBL" id="CAADEW010000159">
    <property type="protein sequence ID" value="VFJ63902.1"/>
    <property type="molecule type" value="Genomic_DNA"/>
</dbReference>
<evidence type="ECO:0000256" key="16">
    <source>
        <dbReference type="ARBA" id="ARBA00023014"/>
    </source>
</evidence>
<accession>A0A450SVU8</accession>
<comment type="cofactor">
    <cofactor evidence="20">
        <name>[2Fe-2S] cluster</name>
        <dbReference type="ChEBI" id="CHEBI:190135"/>
    </cofactor>
    <text evidence="20">Binds 1 [2Fe-2S] cluster per subunit.</text>
</comment>
<dbReference type="InterPro" id="IPR036922">
    <property type="entry name" value="Rieske_2Fe-2S_sf"/>
</dbReference>
<evidence type="ECO:0000256" key="10">
    <source>
        <dbReference type="ARBA" id="ARBA00022714"/>
    </source>
</evidence>
<dbReference type="InterPro" id="IPR006317">
    <property type="entry name" value="Ubiquinol_cyt_c_Rdtase_Fe-S-su"/>
</dbReference>
<evidence type="ECO:0000256" key="17">
    <source>
        <dbReference type="ARBA" id="ARBA00023136"/>
    </source>
</evidence>
<comment type="function">
    <text evidence="1">Component of the ubiquinol-cytochrome c reductase complex (complex III or cytochrome b-c1 complex), which is a respiratory chain that generates an electrochemical potential coupled to ATP synthesis.</text>
</comment>
<keyword evidence="7 20" id="KW-0813">Transport</keyword>
<dbReference type="InterPro" id="IPR019470">
    <property type="entry name" value="Ubiq_cytC_Rdtase_Fe-S_su_TAT"/>
</dbReference>
<evidence type="ECO:0000256" key="5">
    <source>
        <dbReference type="ARBA" id="ARBA00012951"/>
    </source>
</evidence>
<comment type="subunit">
    <text evidence="4 21">The main subunits of complex b-c1 are: cytochrome b, cytochrome c1 and the Rieske protein.</text>
</comment>
<dbReference type="NCBIfam" id="TIGR01416">
    <property type="entry name" value="Rieske_proteo"/>
    <property type="match status" value="1"/>
</dbReference>
<evidence type="ECO:0000256" key="13">
    <source>
        <dbReference type="ARBA" id="ARBA00022982"/>
    </source>
</evidence>
<dbReference type="PANTHER" id="PTHR10134">
    <property type="entry name" value="CYTOCHROME B-C1 COMPLEX SUBUNIT RIESKE, MITOCHONDRIAL"/>
    <property type="match status" value="1"/>
</dbReference>
<dbReference type="GO" id="GO:0051537">
    <property type="term" value="F:2 iron, 2 sulfur cluster binding"/>
    <property type="evidence" value="ECO:0007669"/>
    <property type="project" value="UniProtKB-KW"/>
</dbReference>
<feature type="transmembrane region" description="Helical" evidence="20">
    <location>
        <begin position="23"/>
        <end position="44"/>
    </location>
</feature>
<evidence type="ECO:0000256" key="7">
    <source>
        <dbReference type="ARBA" id="ARBA00022448"/>
    </source>
</evidence>
<evidence type="ECO:0000256" key="1">
    <source>
        <dbReference type="ARBA" id="ARBA00002444"/>
    </source>
</evidence>
<dbReference type="SUPFAM" id="SSF50022">
    <property type="entry name" value="ISP domain"/>
    <property type="match status" value="1"/>
</dbReference>
<proteinExistence type="inferred from homology"/>
<dbReference type="Gene3D" id="2.102.10.10">
    <property type="entry name" value="Rieske [2Fe-2S] iron-sulphur domain"/>
    <property type="match status" value="1"/>
</dbReference>
<dbReference type="CDD" id="cd03470">
    <property type="entry name" value="Rieske_cytochrome_bc1"/>
    <property type="match status" value="1"/>
</dbReference>
<dbReference type="GO" id="GO:0046872">
    <property type="term" value="F:metal ion binding"/>
    <property type="evidence" value="ECO:0007669"/>
    <property type="project" value="UniProtKB-KW"/>
</dbReference>
<evidence type="ECO:0000256" key="19">
    <source>
        <dbReference type="ARBA" id="ARBA00029351"/>
    </source>
</evidence>
<dbReference type="GO" id="GO:0008121">
    <property type="term" value="F:quinol-cytochrome-c reductase activity"/>
    <property type="evidence" value="ECO:0007669"/>
    <property type="project" value="UniProtKB-EC"/>
</dbReference>
<evidence type="ECO:0000256" key="2">
    <source>
        <dbReference type="ARBA" id="ARBA00004162"/>
    </source>
</evidence>
<dbReference type="PROSITE" id="PS51296">
    <property type="entry name" value="RIESKE"/>
    <property type="match status" value="1"/>
</dbReference>